<dbReference type="EnsemblPlants" id="AET5Gv20772400.1">
    <property type="protein sequence ID" value="AET5Gv20772400.1"/>
    <property type="gene ID" value="AET5Gv20772400"/>
</dbReference>
<evidence type="ECO:0000313" key="3">
    <source>
        <dbReference type="Proteomes" id="UP000015105"/>
    </source>
</evidence>
<dbReference type="PANTHER" id="PTHR19446">
    <property type="entry name" value="REVERSE TRANSCRIPTASES"/>
    <property type="match status" value="1"/>
</dbReference>
<organism evidence="2 3">
    <name type="scientific">Aegilops tauschii subsp. strangulata</name>
    <name type="common">Goatgrass</name>
    <dbReference type="NCBI Taxonomy" id="200361"/>
    <lineage>
        <taxon>Eukaryota</taxon>
        <taxon>Viridiplantae</taxon>
        <taxon>Streptophyta</taxon>
        <taxon>Embryophyta</taxon>
        <taxon>Tracheophyta</taxon>
        <taxon>Spermatophyta</taxon>
        <taxon>Magnoliopsida</taxon>
        <taxon>Liliopsida</taxon>
        <taxon>Poales</taxon>
        <taxon>Poaceae</taxon>
        <taxon>BOP clade</taxon>
        <taxon>Pooideae</taxon>
        <taxon>Triticodae</taxon>
        <taxon>Triticeae</taxon>
        <taxon>Triticinae</taxon>
        <taxon>Aegilops</taxon>
    </lineage>
</organism>
<accession>A0A453LHZ6</accession>
<reference evidence="3" key="1">
    <citation type="journal article" date="2014" name="Science">
        <title>Ancient hybridizations among the ancestral genomes of bread wheat.</title>
        <authorList>
            <consortium name="International Wheat Genome Sequencing Consortium,"/>
            <person name="Marcussen T."/>
            <person name="Sandve S.R."/>
            <person name="Heier L."/>
            <person name="Spannagl M."/>
            <person name="Pfeifer M."/>
            <person name="Jakobsen K.S."/>
            <person name="Wulff B.B."/>
            <person name="Steuernagel B."/>
            <person name="Mayer K.F."/>
            <person name="Olsen O.A."/>
        </authorList>
    </citation>
    <scope>NUCLEOTIDE SEQUENCE [LARGE SCALE GENOMIC DNA]</scope>
    <source>
        <strain evidence="3">cv. AL8/78</strain>
    </source>
</reference>
<dbReference type="Proteomes" id="UP000015105">
    <property type="component" value="Chromosome 5D"/>
</dbReference>
<dbReference type="Pfam" id="PF00078">
    <property type="entry name" value="RVT_1"/>
    <property type="match status" value="1"/>
</dbReference>
<keyword evidence="3" id="KW-1185">Reference proteome</keyword>
<name>A0A453LHZ6_AEGTS</name>
<sequence>VLLPKKPDASALSDYRPISLIHIMAKLFAKVLSLCLAPRMSQIISANQSAFIAGRSMHDNFLLVQQTARLLHNLKAPRILLKLDIA</sequence>
<protein>
    <recommendedName>
        <fullName evidence="1">Reverse transcriptase domain-containing protein</fullName>
    </recommendedName>
</protein>
<proteinExistence type="predicted"/>
<dbReference type="AlphaFoldDB" id="A0A453LHZ6"/>
<dbReference type="STRING" id="200361.A0A453LHZ6"/>
<reference evidence="2" key="3">
    <citation type="journal article" date="2017" name="Nature">
        <title>Genome sequence of the progenitor of the wheat D genome Aegilops tauschii.</title>
        <authorList>
            <person name="Luo M.C."/>
            <person name="Gu Y.Q."/>
            <person name="Puiu D."/>
            <person name="Wang H."/>
            <person name="Twardziok S.O."/>
            <person name="Deal K.R."/>
            <person name="Huo N."/>
            <person name="Zhu T."/>
            <person name="Wang L."/>
            <person name="Wang Y."/>
            <person name="McGuire P.E."/>
            <person name="Liu S."/>
            <person name="Long H."/>
            <person name="Ramasamy R.K."/>
            <person name="Rodriguez J.C."/>
            <person name="Van S.L."/>
            <person name="Yuan L."/>
            <person name="Wang Z."/>
            <person name="Xia Z."/>
            <person name="Xiao L."/>
            <person name="Anderson O.D."/>
            <person name="Ouyang S."/>
            <person name="Liang Y."/>
            <person name="Zimin A.V."/>
            <person name="Pertea G."/>
            <person name="Qi P."/>
            <person name="Bennetzen J.L."/>
            <person name="Dai X."/>
            <person name="Dawson M.W."/>
            <person name="Muller H.G."/>
            <person name="Kugler K."/>
            <person name="Rivarola-Duarte L."/>
            <person name="Spannagl M."/>
            <person name="Mayer K.F.X."/>
            <person name="Lu F.H."/>
            <person name="Bevan M.W."/>
            <person name="Leroy P."/>
            <person name="Li P."/>
            <person name="You F.M."/>
            <person name="Sun Q."/>
            <person name="Liu Z."/>
            <person name="Lyons E."/>
            <person name="Wicker T."/>
            <person name="Salzberg S.L."/>
            <person name="Devos K.M."/>
            <person name="Dvorak J."/>
        </authorList>
    </citation>
    <scope>NUCLEOTIDE SEQUENCE [LARGE SCALE GENOMIC DNA]</scope>
    <source>
        <strain evidence="2">cv. AL8/78</strain>
    </source>
</reference>
<dbReference type="Gramene" id="AET5Gv20772400.1">
    <property type="protein sequence ID" value="AET5Gv20772400.1"/>
    <property type="gene ID" value="AET5Gv20772400"/>
</dbReference>
<evidence type="ECO:0000313" key="2">
    <source>
        <dbReference type="EnsemblPlants" id="AET5Gv20772400.1"/>
    </source>
</evidence>
<reference evidence="2" key="5">
    <citation type="journal article" date="2021" name="G3 (Bethesda)">
        <title>Aegilops tauschii genome assembly Aet v5.0 features greater sequence contiguity and improved annotation.</title>
        <authorList>
            <person name="Wang L."/>
            <person name="Zhu T."/>
            <person name="Rodriguez J.C."/>
            <person name="Deal K.R."/>
            <person name="Dubcovsky J."/>
            <person name="McGuire P.E."/>
            <person name="Lux T."/>
            <person name="Spannagl M."/>
            <person name="Mayer K.F.X."/>
            <person name="Baldrich P."/>
            <person name="Meyers B.C."/>
            <person name="Huo N."/>
            <person name="Gu Y.Q."/>
            <person name="Zhou H."/>
            <person name="Devos K.M."/>
            <person name="Bennetzen J.L."/>
            <person name="Unver T."/>
            <person name="Budak H."/>
            <person name="Gulick P.J."/>
            <person name="Galiba G."/>
            <person name="Kalapos B."/>
            <person name="Nelson D.R."/>
            <person name="Li P."/>
            <person name="You F.M."/>
            <person name="Luo M.C."/>
            <person name="Dvorak J."/>
        </authorList>
    </citation>
    <scope>NUCLEOTIDE SEQUENCE [LARGE SCALE GENOMIC DNA]</scope>
    <source>
        <strain evidence="2">cv. AL8/78</strain>
    </source>
</reference>
<dbReference type="InterPro" id="IPR000477">
    <property type="entry name" value="RT_dom"/>
</dbReference>
<evidence type="ECO:0000259" key="1">
    <source>
        <dbReference type="Pfam" id="PF00078"/>
    </source>
</evidence>
<reference evidence="2" key="4">
    <citation type="submission" date="2019-03" db="UniProtKB">
        <authorList>
            <consortium name="EnsemblPlants"/>
        </authorList>
    </citation>
    <scope>IDENTIFICATION</scope>
</reference>
<feature type="domain" description="Reverse transcriptase" evidence="1">
    <location>
        <begin position="5"/>
        <end position="85"/>
    </location>
</feature>
<reference evidence="3" key="2">
    <citation type="journal article" date="2017" name="Nat. Plants">
        <title>The Aegilops tauschii genome reveals multiple impacts of transposons.</title>
        <authorList>
            <person name="Zhao G."/>
            <person name="Zou C."/>
            <person name="Li K."/>
            <person name="Wang K."/>
            <person name="Li T."/>
            <person name="Gao L."/>
            <person name="Zhang X."/>
            <person name="Wang H."/>
            <person name="Yang Z."/>
            <person name="Liu X."/>
            <person name="Jiang W."/>
            <person name="Mao L."/>
            <person name="Kong X."/>
            <person name="Jiao Y."/>
            <person name="Jia J."/>
        </authorList>
    </citation>
    <scope>NUCLEOTIDE SEQUENCE [LARGE SCALE GENOMIC DNA]</scope>
    <source>
        <strain evidence="3">cv. AL8/78</strain>
    </source>
</reference>